<comment type="caution">
    <text evidence="2">The sequence shown here is derived from an EMBL/GenBank/DDBJ whole genome shotgun (WGS) entry which is preliminary data.</text>
</comment>
<dbReference type="EMBL" id="QSII01000018">
    <property type="protein sequence ID" value="RHC83267.1"/>
    <property type="molecule type" value="Genomic_DNA"/>
</dbReference>
<reference evidence="2 3" key="1">
    <citation type="submission" date="2018-08" db="EMBL/GenBank/DDBJ databases">
        <title>A genome reference for cultivated species of the human gut microbiota.</title>
        <authorList>
            <person name="Zou Y."/>
            <person name="Xue W."/>
            <person name="Luo G."/>
        </authorList>
    </citation>
    <scope>NUCLEOTIDE SEQUENCE [LARGE SCALE GENOMIC DNA]</scope>
    <source>
        <strain evidence="2 3">AM34-17</strain>
    </source>
</reference>
<organism evidence="2 3">
    <name type="scientific">Parabacteroides merdae</name>
    <dbReference type="NCBI Taxonomy" id="46503"/>
    <lineage>
        <taxon>Bacteria</taxon>
        <taxon>Pseudomonadati</taxon>
        <taxon>Bacteroidota</taxon>
        <taxon>Bacteroidia</taxon>
        <taxon>Bacteroidales</taxon>
        <taxon>Tannerellaceae</taxon>
        <taxon>Parabacteroides</taxon>
    </lineage>
</organism>
<sequence>MDWSVFFDFLGAGGGLMVLLKWLSDLPFVRLRLKGEREDAFREMLEKDSRLIDELHGEVLQLKERFYAQEACLEKLVLCPLYDRCPARRLVQEYKRKYYYPPVGQSRVGQKGKRYPRDNPTRPGGTQCPAGQPP</sequence>
<evidence type="ECO:0000313" key="3">
    <source>
        <dbReference type="Proteomes" id="UP000286260"/>
    </source>
</evidence>
<dbReference type="AlphaFoldDB" id="A0A3R6DFY2"/>
<accession>A0A3R6DFY2</accession>
<name>A0A3R6DFY2_9BACT</name>
<gene>
    <name evidence="2" type="ORF">DW828_13030</name>
</gene>
<feature type="region of interest" description="Disordered" evidence="1">
    <location>
        <begin position="103"/>
        <end position="134"/>
    </location>
</feature>
<proteinExistence type="predicted"/>
<evidence type="ECO:0000313" key="2">
    <source>
        <dbReference type="EMBL" id="RHC83267.1"/>
    </source>
</evidence>
<protein>
    <submittedName>
        <fullName evidence="2">Uncharacterized protein</fullName>
    </submittedName>
</protein>
<dbReference type="Proteomes" id="UP000286260">
    <property type="component" value="Unassembled WGS sequence"/>
</dbReference>
<evidence type="ECO:0000256" key="1">
    <source>
        <dbReference type="SAM" id="MobiDB-lite"/>
    </source>
</evidence>